<dbReference type="InterPro" id="IPR014710">
    <property type="entry name" value="RmlC-like_jellyroll"/>
</dbReference>
<gene>
    <name evidence="6" type="ORF">DC3_00670</name>
</gene>
<dbReference type="GO" id="GO:0004476">
    <property type="term" value="F:mannose-6-phosphate isomerase activity"/>
    <property type="evidence" value="ECO:0007669"/>
    <property type="project" value="InterPro"/>
</dbReference>
<feature type="binding site" evidence="3">
    <location>
        <position position="106"/>
    </location>
    <ligand>
        <name>Zn(2+)</name>
        <dbReference type="ChEBI" id="CHEBI:29105"/>
    </ligand>
</feature>
<name>A0A511MV22_DEIC1</name>
<dbReference type="SUPFAM" id="SSF51182">
    <property type="entry name" value="RmlC-like cupins"/>
    <property type="match status" value="1"/>
</dbReference>
<dbReference type="PANTHER" id="PTHR42742:SF3">
    <property type="entry name" value="FRUCTOKINASE"/>
    <property type="match status" value="1"/>
</dbReference>
<organism evidence="6 7">
    <name type="scientific">Deinococcus cellulosilyticus (strain DSM 18568 / NBRC 106333 / KACC 11606 / 5516J-15)</name>
    <dbReference type="NCBI Taxonomy" id="1223518"/>
    <lineage>
        <taxon>Bacteria</taxon>
        <taxon>Thermotogati</taxon>
        <taxon>Deinococcota</taxon>
        <taxon>Deinococci</taxon>
        <taxon>Deinococcales</taxon>
        <taxon>Deinococcaceae</taxon>
        <taxon>Deinococcus</taxon>
    </lineage>
</organism>
<feature type="binding site" evidence="3">
    <location>
        <position position="87"/>
    </location>
    <ligand>
        <name>Zn(2+)</name>
        <dbReference type="ChEBI" id="CHEBI:29105"/>
    </ligand>
</feature>
<evidence type="ECO:0000256" key="3">
    <source>
        <dbReference type="PIRSR" id="PIRSR036894-1"/>
    </source>
</evidence>
<dbReference type="EMBL" id="BJXB01000001">
    <property type="protein sequence ID" value="GEM44432.1"/>
    <property type="molecule type" value="Genomic_DNA"/>
</dbReference>
<dbReference type="AlphaFoldDB" id="A0A511MV22"/>
<dbReference type="RefSeq" id="WP_146881593.1">
    <property type="nucleotide sequence ID" value="NZ_BJXB01000001.1"/>
</dbReference>
<dbReference type="InterPro" id="IPR046457">
    <property type="entry name" value="PMI_typeI_cat"/>
</dbReference>
<evidence type="ECO:0000256" key="2">
    <source>
        <dbReference type="ARBA" id="ARBA00022833"/>
    </source>
</evidence>
<dbReference type="GO" id="GO:0008270">
    <property type="term" value="F:zinc ion binding"/>
    <property type="evidence" value="ECO:0007669"/>
    <property type="project" value="InterPro"/>
</dbReference>
<dbReference type="PIRSF" id="PIRSF036894">
    <property type="entry name" value="PMI_Firm_short"/>
    <property type="match status" value="1"/>
</dbReference>
<dbReference type="PANTHER" id="PTHR42742">
    <property type="entry name" value="TRANSCRIPTIONAL REPRESSOR MPRA"/>
    <property type="match status" value="1"/>
</dbReference>
<dbReference type="InterPro" id="IPR014628">
    <property type="entry name" value="Man6P_isomerase_Firm_short"/>
</dbReference>
<evidence type="ECO:0000313" key="6">
    <source>
        <dbReference type="EMBL" id="GEM44432.1"/>
    </source>
</evidence>
<dbReference type="Pfam" id="PF20511">
    <property type="entry name" value="PMI_typeI_cat"/>
    <property type="match status" value="1"/>
</dbReference>
<keyword evidence="1 3" id="KW-0479">Metal-binding</keyword>
<dbReference type="Gene3D" id="2.60.120.10">
    <property type="entry name" value="Jelly Rolls"/>
    <property type="match status" value="2"/>
</dbReference>
<keyword evidence="6" id="KW-0413">Isomerase</keyword>
<evidence type="ECO:0000313" key="7">
    <source>
        <dbReference type="Proteomes" id="UP000321306"/>
    </source>
</evidence>
<proteinExistence type="predicted"/>
<accession>A0A511MV22</accession>
<comment type="cofactor">
    <cofactor evidence="3">
        <name>Zn(2+)</name>
        <dbReference type="ChEBI" id="CHEBI:29105"/>
    </cofactor>
    <text evidence="3">Binds 1 zinc ion per subunit.</text>
</comment>
<dbReference type="InterPro" id="IPR051804">
    <property type="entry name" value="Carb_Metab_Reg_Kinase/Isom"/>
</dbReference>
<feature type="domain" description="Phosphomannose isomerase type I catalytic" evidence="5">
    <location>
        <begin position="25"/>
        <end position="97"/>
    </location>
</feature>
<evidence type="ECO:0000259" key="5">
    <source>
        <dbReference type="Pfam" id="PF20511"/>
    </source>
</evidence>
<keyword evidence="2 3" id="KW-0862">Zinc</keyword>
<dbReference type="InterPro" id="IPR011051">
    <property type="entry name" value="RmlC_Cupin_sf"/>
</dbReference>
<dbReference type="Proteomes" id="UP000321306">
    <property type="component" value="Unassembled WGS sequence"/>
</dbReference>
<comment type="caution">
    <text evidence="6">The sequence shown here is derived from an EMBL/GenBank/DDBJ whole genome shotgun (WGS) entry which is preliminary data.</text>
</comment>
<feature type="binding site" evidence="3">
    <location>
        <position position="164"/>
    </location>
    <ligand>
        <name>Zn(2+)</name>
        <dbReference type="ChEBI" id="CHEBI:29105"/>
    </ligand>
</feature>
<evidence type="ECO:0000256" key="1">
    <source>
        <dbReference type="ARBA" id="ARBA00022723"/>
    </source>
</evidence>
<dbReference type="GO" id="GO:0005975">
    <property type="term" value="P:carbohydrate metabolic process"/>
    <property type="evidence" value="ECO:0007669"/>
    <property type="project" value="InterPro"/>
</dbReference>
<sequence length="307" mass="34079">MIRLKAQLHPRVWGGHRLAEGPDQIGEAWVVYGGNTIEGGPHHGVTLDELVHEHRNWLLGSRGEQHPQFPLLIKLLDCQDWLSIQVHPNDEQAVKWHGPGHQGKTEAWHILNAEKDAQVMLGIREGTTPQDLREAILAAQVEPLCEYQNVSVGDTLYIPAGTLHALGPGLLIYEVQQTSDLTYRVFDWDRPQSAGRTLHLEQSAEVTRADLRGEVHPLPDVHGTGVHRLVTSPYFQTELLHLESAVDAQTSGETFHVLTVTQGEVQVKGEDMFHLKPHETVLVPAAPTDYSLVPLTGSARILRSTLP</sequence>
<keyword evidence="7" id="KW-1185">Reference proteome</keyword>
<protein>
    <submittedName>
        <fullName evidence="6">Mannose-6-phosphate isomerase</fullName>
    </submittedName>
</protein>
<dbReference type="OrthoDB" id="9808275at2"/>
<dbReference type="CDD" id="cd07010">
    <property type="entry name" value="cupin_PMI_type_I_N_bac"/>
    <property type="match status" value="1"/>
</dbReference>
<reference evidence="6 7" key="1">
    <citation type="submission" date="2019-07" db="EMBL/GenBank/DDBJ databases">
        <title>Whole genome shotgun sequence of Deinococcus cellulosilyticus NBRC 106333.</title>
        <authorList>
            <person name="Hosoyama A."/>
            <person name="Uohara A."/>
            <person name="Ohji S."/>
            <person name="Ichikawa N."/>
        </authorList>
    </citation>
    <scope>NUCLEOTIDE SEQUENCE [LARGE SCALE GENOMIC DNA]</scope>
    <source>
        <strain evidence="6 7">NBRC 106333</strain>
    </source>
</reference>
<evidence type="ECO:0000256" key="4">
    <source>
        <dbReference type="PIRSR" id="PIRSR036894-2"/>
    </source>
</evidence>
<feature type="active site" evidence="4">
    <location>
        <position position="184"/>
    </location>
</feature>